<gene>
    <name evidence="3" type="ORF">BDW47DRAFT_99454</name>
</gene>
<dbReference type="EMBL" id="KZ559120">
    <property type="protein sequence ID" value="PLB41642.1"/>
    <property type="molecule type" value="Genomic_DNA"/>
</dbReference>
<evidence type="ECO:0000256" key="2">
    <source>
        <dbReference type="SAM" id="MobiDB-lite"/>
    </source>
</evidence>
<sequence length="742" mass="83699">MKTRQTRQKRRHSSYTESNGDTGQTAGIQTPRRTPRRTSKRVRFSDLGPQVHDGPDMSTGLTPALHRTSFDESMDEGAGPRTPSRRRSTPLLRSRRWLDPLAPGDGFSPDRVVQFAPLRQILTPRTQRRIRRVGLSEEINHIEREKREAAQYEKMVQALRQERDSLKQDLARAQQTRDTPDSQSAGEDTTWMLPRAQIEHLQSENTRLREEISFSSARNYDQRATTPSETDTVLVNDSAFEGTMLVSDSPDMRGIDGLQLPTPDDYSLRDQPSPNYTQDAELLTLSLDLESAKKEKRNLFEACRSRLSALNGTQIARHLQQPSPPPEFLDSIVPTLTEALSRASDAASALDSVKEGIANMGFSGDSAQDMIAEMRDRFRTARLGLERAIPGETPGGLQDGNATLGALVKRVEVLVESLDDERCLREGSIDRERALRGQFDDLLARYETASRKICELEESTATSAGDMLHTRMRMQELEREGREQAVGIERLNEALQKYRDEVKGLESLVTELEEDKRVSNDMHKKEVCRLEQRAVTAETTMAEREAHIQQLEETVEQNRIRACDLTAQTEQLEKDHHTAMETLEQRTAQQLHSDQEIGRMNVRVSELTTQLEAAQAETAKLHRHNAGLEDQLRMETDARDHLLDRWAADQARSFAYMKETISNQRRSARARAANWEMKSDELQSSPTAGSDPLTPVSATRFVDVEMGRGKHRRRLDSGIGILTDEMTGSDDGTILPSDPADL</sequence>
<reference evidence="3 4" key="1">
    <citation type="submission" date="2017-12" db="EMBL/GenBank/DDBJ databases">
        <authorList>
            <consortium name="DOE Joint Genome Institute"/>
            <person name="Haridas S."/>
            <person name="Kjaerbolling I."/>
            <person name="Vesth T.C."/>
            <person name="Frisvad J.C."/>
            <person name="Nybo J.L."/>
            <person name="Theobald S."/>
            <person name="Kuo A."/>
            <person name="Bowyer P."/>
            <person name="Matsuda Y."/>
            <person name="Mondo S."/>
            <person name="Lyhne E.K."/>
            <person name="Kogle M.E."/>
            <person name="Clum A."/>
            <person name="Lipzen A."/>
            <person name="Salamov A."/>
            <person name="Ngan C.Y."/>
            <person name="Daum C."/>
            <person name="Chiniquy J."/>
            <person name="Barry K."/>
            <person name="LaButti K."/>
            <person name="Simmons B.A."/>
            <person name="Magnuson J.K."/>
            <person name="Mortensen U.H."/>
            <person name="Larsen T.O."/>
            <person name="Grigoriev I.V."/>
            <person name="Baker S.E."/>
            <person name="Andersen M.R."/>
            <person name="Nordberg H.P."/>
            <person name="Cantor M.N."/>
            <person name="Hua S.X."/>
        </authorList>
    </citation>
    <scope>NUCLEOTIDE SEQUENCE [LARGE SCALE GENOMIC DNA]</scope>
    <source>
        <strain evidence="3 4">CBS 102.13</strain>
    </source>
</reference>
<dbReference type="AlphaFoldDB" id="A0A2I2FLZ1"/>
<dbReference type="STRING" id="41067.A0A2I2FLZ1"/>
<dbReference type="GeneID" id="36528044"/>
<accession>A0A2I2FLZ1</accession>
<evidence type="ECO:0000313" key="3">
    <source>
        <dbReference type="EMBL" id="PLB41642.1"/>
    </source>
</evidence>
<dbReference type="Proteomes" id="UP000234585">
    <property type="component" value="Unassembled WGS sequence"/>
</dbReference>
<feature type="coiled-coil region" evidence="1">
    <location>
        <begin position="474"/>
        <end position="561"/>
    </location>
</feature>
<feature type="region of interest" description="Disordered" evidence="2">
    <location>
        <begin position="70"/>
        <end position="89"/>
    </location>
</feature>
<feature type="compositionally biased region" description="Basic residues" evidence="2">
    <location>
        <begin position="33"/>
        <end position="42"/>
    </location>
</feature>
<feature type="coiled-coil region" evidence="1">
    <location>
        <begin position="597"/>
        <end position="631"/>
    </location>
</feature>
<feature type="region of interest" description="Disordered" evidence="2">
    <location>
        <begin position="1"/>
        <end position="64"/>
    </location>
</feature>
<evidence type="ECO:0008006" key="5">
    <source>
        <dbReference type="Google" id="ProtNLM"/>
    </source>
</evidence>
<feature type="region of interest" description="Disordered" evidence="2">
    <location>
        <begin position="166"/>
        <end position="190"/>
    </location>
</feature>
<protein>
    <recommendedName>
        <fullName evidence="5">Spindle assembly checkpoint component MAD1</fullName>
    </recommendedName>
</protein>
<dbReference type="RefSeq" id="XP_024675654.1">
    <property type="nucleotide sequence ID" value="XM_024820884.1"/>
</dbReference>
<dbReference type="OrthoDB" id="3532430at2759"/>
<keyword evidence="4" id="KW-1185">Reference proteome</keyword>
<feature type="compositionally biased region" description="Basic residues" evidence="2">
    <location>
        <begin position="1"/>
        <end position="13"/>
    </location>
</feature>
<feature type="compositionally biased region" description="Polar residues" evidence="2">
    <location>
        <begin position="173"/>
        <end position="187"/>
    </location>
</feature>
<organism evidence="3 4">
    <name type="scientific">Aspergillus candidus</name>
    <dbReference type="NCBI Taxonomy" id="41067"/>
    <lineage>
        <taxon>Eukaryota</taxon>
        <taxon>Fungi</taxon>
        <taxon>Dikarya</taxon>
        <taxon>Ascomycota</taxon>
        <taxon>Pezizomycotina</taxon>
        <taxon>Eurotiomycetes</taxon>
        <taxon>Eurotiomycetidae</taxon>
        <taxon>Eurotiales</taxon>
        <taxon>Aspergillaceae</taxon>
        <taxon>Aspergillus</taxon>
        <taxon>Aspergillus subgen. Circumdati</taxon>
    </lineage>
</organism>
<evidence type="ECO:0000256" key="1">
    <source>
        <dbReference type="SAM" id="Coils"/>
    </source>
</evidence>
<feature type="compositionally biased region" description="Polar residues" evidence="2">
    <location>
        <begin position="15"/>
        <end position="28"/>
    </location>
</feature>
<keyword evidence="1" id="KW-0175">Coiled coil</keyword>
<feature type="region of interest" description="Disordered" evidence="2">
    <location>
        <begin position="675"/>
        <end position="695"/>
    </location>
</feature>
<feature type="region of interest" description="Disordered" evidence="2">
    <location>
        <begin position="720"/>
        <end position="742"/>
    </location>
</feature>
<evidence type="ECO:0000313" key="4">
    <source>
        <dbReference type="Proteomes" id="UP000234585"/>
    </source>
</evidence>
<name>A0A2I2FLZ1_ASPCN</name>
<proteinExistence type="predicted"/>